<dbReference type="InterPro" id="IPR018197">
    <property type="entry name" value="Glycerate_kinase_RE-like"/>
</dbReference>
<evidence type="ECO:0000313" key="6">
    <source>
        <dbReference type="EMBL" id="SHH76025.1"/>
    </source>
</evidence>
<dbReference type="Proteomes" id="UP000184240">
    <property type="component" value="Unassembled WGS sequence"/>
</dbReference>
<dbReference type="SUPFAM" id="SSF110738">
    <property type="entry name" value="Glycerate kinase I"/>
    <property type="match status" value="1"/>
</dbReference>
<reference evidence="7" key="2">
    <citation type="submission" date="2016-11" db="EMBL/GenBank/DDBJ databases">
        <authorList>
            <person name="Varghese N."/>
            <person name="Submissions S."/>
        </authorList>
    </citation>
    <scope>NUCLEOTIDE SEQUENCE [LARGE SCALE GENOMIC DNA]</scope>
    <source>
        <strain evidence="7">DSM 19859</strain>
    </source>
</reference>
<sequence>MSRILIAPDSFKESLSATQVCKAIAEGLQSIDPNVHLDQLPFSDGGEGAFELFEALQLGNTIECQVCDPLGRPLTAAYYGFKDGKTAWIELSQASGIALLKDEEKNPMRTSTFGTGLQLKHALENGYQNIILGIGGSATNDVATGIFIALGGKLLDHNQNSVQACGAHLKAITDLDFDSLVPQIASAQITVACDVSNLLLGATGAATIYAPQKGATPAQVTALEQGAEHLAQIIQQKTGRTITSITGGGAAGGTSAGMFGFFNSKLEPGFELLSKLANLEERVKQADLIITGEGKTDNQSQYGKVPFKLAELARKHYKPLYLFAGSVQADLEVLTAAGITKAIAIKTETMSLEYAKSNAFALLKTAVAQYLNTEL</sequence>
<evidence type="ECO:0000256" key="2">
    <source>
        <dbReference type="ARBA" id="ARBA00022679"/>
    </source>
</evidence>
<dbReference type="AlphaFoldDB" id="A0A1M5VLC0"/>
<comment type="similarity">
    <text evidence="1 4">Belongs to the glycerate kinase type-1 family.</text>
</comment>
<dbReference type="Proteomes" id="UP000290037">
    <property type="component" value="Unassembled WGS sequence"/>
</dbReference>
<dbReference type="Gene3D" id="3.40.50.10350">
    <property type="entry name" value="Glycerate kinase, domain 1"/>
    <property type="match status" value="1"/>
</dbReference>
<dbReference type="InterPro" id="IPR018193">
    <property type="entry name" value="Glyc_kinase_flavodox-like_fold"/>
</dbReference>
<dbReference type="GO" id="GO:0031388">
    <property type="term" value="P:organic acid phosphorylation"/>
    <property type="evidence" value="ECO:0007669"/>
    <property type="project" value="UniProtKB-UniRule"/>
</dbReference>
<dbReference type="Gene3D" id="3.90.1510.10">
    <property type="entry name" value="Glycerate kinase, domain 2"/>
    <property type="match status" value="1"/>
</dbReference>
<dbReference type="OrthoDB" id="9774290at2"/>
<dbReference type="InterPro" id="IPR004381">
    <property type="entry name" value="Glycerate_kinase"/>
</dbReference>
<evidence type="ECO:0000256" key="3">
    <source>
        <dbReference type="ARBA" id="ARBA00022777"/>
    </source>
</evidence>
<dbReference type="Pfam" id="PF02595">
    <property type="entry name" value="Gly_kinase"/>
    <property type="match status" value="1"/>
</dbReference>
<keyword evidence="8" id="KW-1185">Reference proteome</keyword>
<gene>
    <name evidence="5" type="ORF">DSM01_96</name>
    <name evidence="6" type="ORF">SAMN04487999_0803</name>
</gene>
<dbReference type="EMBL" id="FQXT01000002">
    <property type="protein sequence ID" value="SHH76025.1"/>
    <property type="molecule type" value="Genomic_DNA"/>
</dbReference>
<dbReference type="PIRSF" id="PIRSF006078">
    <property type="entry name" value="GlxK"/>
    <property type="match status" value="1"/>
</dbReference>
<evidence type="ECO:0000313" key="5">
    <source>
        <dbReference type="EMBL" id="RXG30961.1"/>
    </source>
</evidence>
<dbReference type="STRING" id="573501.SAMN04487999_0803"/>
<name>A0A1M5VLC0_9FLAO</name>
<reference evidence="5 8" key="3">
    <citation type="submission" date="2018-07" db="EMBL/GenBank/DDBJ databases">
        <title>Leeuwenhoekiella genomics.</title>
        <authorList>
            <person name="Tahon G."/>
            <person name="Willems A."/>
        </authorList>
    </citation>
    <scope>NUCLEOTIDE SEQUENCE [LARGE SCALE GENOMIC DNA]</scope>
    <source>
        <strain evidence="5 8">LMG 24856</strain>
    </source>
</reference>
<dbReference type="RefSeq" id="WP_072980681.1">
    <property type="nucleotide sequence ID" value="NZ_FQXT01000002.1"/>
</dbReference>
<protein>
    <submittedName>
        <fullName evidence="6">Glycerate kinase</fullName>
    </submittedName>
</protein>
<accession>A0A1M5VLC0</accession>
<evidence type="ECO:0000256" key="4">
    <source>
        <dbReference type="PIRNR" id="PIRNR006078"/>
    </source>
</evidence>
<dbReference type="InterPro" id="IPR036129">
    <property type="entry name" value="Glycerate_kinase_sf"/>
</dbReference>
<reference evidence="6" key="1">
    <citation type="submission" date="2016-11" db="EMBL/GenBank/DDBJ databases">
        <authorList>
            <person name="Jaros S."/>
            <person name="Januszkiewicz K."/>
            <person name="Wedrychowicz H."/>
        </authorList>
    </citation>
    <scope>NUCLEOTIDE SEQUENCE [LARGE SCALE GENOMIC DNA]</scope>
    <source>
        <strain evidence="6">DSM 19859</strain>
    </source>
</reference>
<proteinExistence type="inferred from homology"/>
<organism evidence="6 7">
    <name type="scientific">Leeuwenhoekiella palythoae</name>
    <dbReference type="NCBI Taxonomy" id="573501"/>
    <lineage>
        <taxon>Bacteria</taxon>
        <taxon>Pseudomonadati</taxon>
        <taxon>Bacteroidota</taxon>
        <taxon>Flavobacteriia</taxon>
        <taxon>Flavobacteriales</taxon>
        <taxon>Flavobacteriaceae</taxon>
        <taxon>Leeuwenhoekiella</taxon>
    </lineage>
</organism>
<evidence type="ECO:0000313" key="7">
    <source>
        <dbReference type="Proteomes" id="UP000184240"/>
    </source>
</evidence>
<dbReference type="EMBL" id="QOVN01000001">
    <property type="protein sequence ID" value="RXG30961.1"/>
    <property type="molecule type" value="Genomic_DNA"/>
</dbReference>
<keyword evidence="2 4" id="KW-0808">Transferase</keyword>
<dbReference type="PANTHER" id="PTHR21599">
    <property type="entry name" value="GLYCERATE KINASE"/>
    <property type="match status" value="1"/>
</dbReference>
<evidence type="ECO:0000256" key="1">
    <source>
        <dbReference type="ARBA" id="ARBA00006284"/>
    </source>
</evidence>
<keyword evidence="3 4" id="KW-0418">Kinase</keyword>
<dbReference type="NCBIfam" id="TIGR00045">
    <property type="entry name" value="glycerate kinase"/>
    <property type="match status" value="1"/>
</dbReference>
<evidence type="ECO:0000313" key="8">
    <source>
        <dbReference type="Proteomes" id="UP000290037"/>
    </source>
</evidence>
<dbReference type="GO" id="GO:0008887">
    <property type="term" value="F:glycerate kinase activity"/>
    <property type="evidence" value="ECO:0007669"/>
    <property type="project" value="UniProtKB-UniRule"/>
</dbReference>
<dbReference type="PANTHER" id="PTHR21599:SF0">
    <property type="entry name" value="GLYCERATE KINASE"/>
    <property type="match status" value="1"/>
</dbReference>